<dbReference type="SUPFAM" id="SSF49503">
    <property type="entry name" value="Cupredoxins"/>
    <property type="match status" value="1"/>
</dbReference>
<protein>
    <recommendedName>
        <fullName evidence="6">Extracellular serine-rich protein</fullName>
    </recommendedName>
</protein>
<feature type="compositionally biased region" description="Low complexity" evidence="1">
    <location>
        <begin position="192"/>
        <end position="212"/>
    </location>
</feature>
<dbReference type="InterPro" id="IPR008972">
    <property type="entry name" value="Cupredoxin"/>
</dbReference>
<sequence length="378" mass="39193">MRTFTVFTALVLAASAQDSTATPTEASVTASASLSEASASTNATATTGGPVTHTVAVAKGGHSFSPDVTQAEVGDVIEYQFYPTNHSVIRAAYGYPCVPYEMALGTGHYGFWSGWEPVDAVLDDPPKYQITVNDTEPIFFYCGAPNSCIGYGMVGAINPNASTSLENQRQLAEASTFALVPGEDWPSEGSIPSGVATSSTPSSTSSSGPATVTAVASSSHGLSSGAIAGIAIGGAAVLLAAGVAIWFCGRQSRRNQTPPGAPAQEISTGYMPHHSMYGKPGHMSTVSGYTMPPGYEHQGMMSPNMVPTPIDPLMGHQSQIMHSGAPSPNMQHDMPAFGSNANMYAVGTHNVAPVEMDSSTMPASPRRSTEKLGVERYS</sequence>
<organism evidence="4 5">
    <name type="scientific">Knufia fluminis</name>
    <dbReference type="NCBI Taxonomy" id="191047"/>
    <lineage>
        <taxon>Eukaryota</taxon>
        <taxon>Fungi</taxon>
        <taxon>Dikarya</taxon>
        <taxon>Ascomycota</taxon>
        <taxon>Pezizomycotina</taxon>
        <taxon>Eurotiomycetes</taxon>
        <taxon>Chaetothyriomycetidae</taxon>
        <taxon>Chaetothyriales</taxon>
        <taxon>Trichomeriaceae</taxon>
        <taxon>Knufia</taxon>
    </lineage>
</organism>
<evidence type="ECO:0008006" key="6">
    <source>
        <dbReference type="Google" id="ProtNLM"/>
    </source>
</evidence>
<dbReference type="Proteomes" id="UP001316803">
    <property type="component" value="Unassembled WGS sequence"/>
</dbReference>
<dbReference type="CDD" id="cd00920">
    <property type="entry name" value="Cupredoxin"/>
    <property type="match status" value="1"/>
</dbReference>
<dbReference type="PANTHER" id="PTHR34883:SF8">
    <property type="entry name" value="EXTRACELLULAR SERINE-RICH PROTEIN (AFU_ORTHOLOGUE AFUA_6G00670)"/>
    <property type="match status" value="1"/>
</dbReference>
<feature type="region of interest" description="Disordered" evidence="1">
    <location>
        <begin position="355"/>
        <end position="378"/>
    </location>
</feature>
<dbReference type="InterPro" id="IPR052953">
    <property type="entry name" value="Ser-rich/MCO-related"/>
</dbReference>
<feature type="compositionally biased region" description="Basic and acidic residues" evidence="1">
    <location>
        <begin position="367"/>
        <end position="378"/>
    </location>
</feature>
<accession>A0AAN8F2C6</accession>
<feature type="chain" id="PRO_5043033746" description="Extracellular serine-rich protein" evidence="3">
    <location>
        <begin position="22"/>
        <end position="378"/>
    </location>
</feature>
<evidence type="ECO:0000313" key="4">
    <source>
        <dbReference type="EMBL" id="KAK5955078.1"/>
    </source>
</evidence>
<comment type="caution">
    <text evidence="4">The sequence shown here is derived from an EMBL/GenBank/DDBJ whole genome shotgun (WGS) entry which is preliminary data.</text>
</comment>
<keyword evidence="3" id="KW-0732">Signal</keyword>
<evidence type="ECO:0000256" key="3">
    <source>
        <dbReference type="SAM" id="SignalP"/>
    </source>
</evidence>
<evidence type="ECO:0000256" key="1">
    <source>
        <dbReference type="SAM" id="MobiDB-lite"/>
    </source>
</evidence>
<name>A0AAN8F2C6_9EURO</name>
<proteinExistence type="predicted"/>
<evidence type="ECO:0000256" key="2">
    <source>
        <dbReference type="SAM" id="Phobius"/>
    </source>
</evidence>
<dbReference type="AlphaFoldDB" id="A0AAN8F2C6"/>
<reference evidence="4 5" key="1">
    <citation type="submission" date="2022-12" db="EMBL/GenBank/DDBJ databases">
        <title>Genomic features and morphological characterization of a novel Knufia sp. strain isolated from spacecraft assembly facility.</title>
        <authorList>
            <person name="Teixeira M."/>
            <person name="Chander A.M."/>
            <person name="Stajich J.E."/>
            <person name="Venkateswaran K."/>
        </authorList>
    </citation>
    <scope>NUCLEOTIDE SEQUENCE [LARGE SCALE GENOMIC DNA]</scope>
    <source>
        <strain evidence="4 5">FJI-L2-BK-P2</strain>
    </source>
</reference>
<keyword evidence="2" id="KW-0472">Membrane</keyword>
<dbReference type="EMBL" id="JAKLMC020000007">
    <property type="protein sequence ID" value="KAK5955078.1"/>
    <property type="molecule type" value="Genomic_DNA"/>
</dbReference>
<gene>
    <name evidence="4" type="ORF">OHC33_003757</name>
</gene>
<evidence type="ECO:0000313" key="5">
    <source>
        <dbReference type="Proteomes" id="UP001316803"/>
    </source>
</evidence>
<dbReference type="Gene3D" id="2.60.40.420">
    <property type="entry name" value="Cupredoxins - blue copper proteins"/>
    <property type="match status" value="1"/>
</dbReference>
<feature type="region of interest" description="Disordered" evidence="1">
    <location>
        <begin position="188"/>
        <end position="212"/>
    </location>
</feature>
<keyword evidence="2" id="KW-1133">Transmembrane helix</keyword>
<feature type="signal peptide" evidence="3">
    <location>
        <begin position="1"/>
        <end position="21"/>
    </location>
</feature>
<feature type="transmembrane region" description="Helical" evidence="2">
    <location>
        <begin position="226"/>
        <end position="248"/>
    </location>
</feature>
<dbReference type="PANTHER" id="PTHR34883">
    <property type="entry name" value="SERINE-RICH PROTEIN, PUTATIVE-RELATED-RELATED"/>
    <property type="match status" value="1"/>
</dbReference>
<keyword evidence="2" id="KW-0812">Transmembrane</keyword>
<keyword evidence="5" id="KW-1185">Reference proteome</keyword>